<feature type="transmembrane region" description="Helical" evidence="1">
    <location>
        <begin position="24"/>
        <end position="50"/>
    </location>
</feature>
<keyword evidence="1" id="KW-1133">Transmembrane helix</keyword>
<accession>A0ABQ0MVN6</accession>
<dbReference type="EMBL" id="BDQM01000014">
    <property type="protein sequence ID" value="GAW96428.1"/>
    <property type="molecule type" value="Genomic_DNA"/>
</dbReference>
<organism evidence="2 3">
    <name type="scientific">Colwellia marinimaniae</name>
    <dbReference type="NCBI Taxonomy" id="1513592"/>
    <lineage>
        <taxon>Bacteria</taxon>
        <taxon>Pseudomonadati</taxon>
        <taxon>Pseudomonadota</taxon>
        <taxon>Gammaproteobacteria</taxon>
        <taxon>Alteromonadales</taxon>
        <taxon>Colwelliaceae</taxon>
        <taxon>Colwellia</taxon>
    </lineage>
</organism>
<keyword evidence="3" id="KW-1185">Reference proteome</keyword>
<dbReference type="Proteomes" id="UP000197068">
    <property type="component" value="Unassembled WGS sequence"/>
</dbReference>
<protein>
    <submittedName>
        <fullName evidence="2">Uncharacterized protein</fullName>
    </submittedName>
</protein>
<dbReference type="RefSeq" id="WP_231733023.1">
    <property type="nucleotide sequence ID" value="NZ_BDQM01000014.1"/>
</dbReference>
<evidence type="ECO:0000313" key="3">
    <source>
        <dbReference type="Proteomes" id="UP000197068"/>
    </source>
</evidence>
<evidence type="ECO:0000313" key="2">
    <source>
        <dbReference type="EMBL" id="GAW96428.1"/>
    </source>
</evidence>
<gene>
    <name evidence="2" type="ORF">MTCD1_02042</name>
</gene>
<sequence length="130" mass="15678">MMTQKSDGGSKVAQREERRKSTDFWIYLQKSLALLSWIFFLVALIMSYYAAPDQYYGMLRYYDIEIRQFWLTPLTGYLYILLWLSTLGSYIALMTDKYRCRRYIDNPHYHLMFLIVVNLIWLVYILVEAP</sequence>
<proteinExistence type="predicted"/>
<name>A0ABQ0MVN6_9GAMM</name>
<keyword evidence="1" id="KW-0812">Transmembrane</keyword>
<feature type="transmembrane region" description="Helical" evidence="1">
    <location>
        <begin position="109"/>
        <end position="127"/>
    </location>
</feature>
<evidence type="ECO:0000256" key="1">
    <source>
        <dbReference type="SAM" id="Phobius"/>
    </source>
</evidence>
<reference evidence="2 3" key="1">
    <citation type="submission" date="2017-06" db="EMBL/GenBank/DDBJ databases">
        <title>Whole Genome Sequences of Colwellia marinimaniae MTCD1.</title>
        <authorList>
            <person name="Kusumoto H."/>
            <person name="Inoue M."/>
            <person name="Tanikawa K."/>
            <person name="Maeji H."/>
            <person name="Cameron J.H."/>
            <person name="Bartlett D.H."/>
        </authorList>
    </citation>
    <scope>NUCLEOTIDE SEQUENCE [LARGE SCALE GENOMIC DNA]</scope>
    <source>
        <strain evidence="2 3">MTCD1</strain>
    </source>
</reference>
<keyword evidence="1" id="KW-0472">Membrane</keyword>
<feature type="transmembrane region" description="Helical" evidence="1">
    <location>
        <begin position="70"/>
        <end position="93"/>
    </location>
</feature>
<comment type="caution">
    <text evidence="2">The sequence shown here is derived from an EMBL/GenBank/DDBJ whole genome shotgun (WGS) entry which is preliminary data.</text>
</comment>